<dbReference type="InterPro" id="IPR038601">
    <property type="entry name" value="MttB-like_sf"/>
</dbReference>
<dbReference type="GO" id="GO:0015948">
    <property type="term" value="P:methanogenesis"/>
    <property type="evidence" value="ECO:0007669"/>
    <property type="project" value="InterPro"/>
</dbReference>
<dbReference type="GO" id="GO:0008168">
    <property type="term" value="F:methyltransferase activity"/>
    <property type="evidence" value="ECO:0007669"/>
    <property type="project" value="UniProtKB-KW"/>
</dbReference>
<name>A0A6N3FJJ5_9FIRM</name>
<dbReference type="RefSeq" id="WP_024037111.1">
    <property type="nucleotide sequence ID" value="NZ_CACRUE010000044.1"/>
</dbReference>
<sequence>MFDHMKENVIGIHKGSMELLKTIGMRFADQEILDMLKENGIKVEGDRVYFTEDQIMKYVSMAPSEFKVYARNPKYDMTINTEESNFAPTYGSIRIREHDGKLRMGNMDDYLRFAELYEVLDDYKVNGGTTIQPCDVDVEQVHAIMTYCTLLKSEKCITTITGTKKVLKEGFELISRVFGGMENLKKKTRTINLISTISPLNIDTNSIDCIKLCCEYNQAMIIAPAPMAGASGPVTLAGNLALGNAESLATIAVIQMIKPGTPVIQGSAFMGTDMRNGKCSIGSPVFSLQGKYCSALSKYYKLPCRITGSLSDAKGVTAQTGYESMLNMVVAIGEKGNYIMHTSGMGESFTTTSYEKFVIDNEILSMLKFYYKDIEVNEKTLATKVVKEVMETTGTFMTHKHTVKNCRKAVWIPGIDAPTKFELDDTPDNLMKEAYHKRINQLLDRYVQPQLDSKIKTELDKYMIQLGIEKKVLEKCNEKATHYHS</sequence>
<evidence type="ECO:0000256" key="3">
    <source>
        <dbReference type="ARBA" id="ARBA00022679"/>
    </source>
</evidence>
<dbReference type="InterPro" id="IPR010426">
    <property type="entry name" value="MTTB_MeTrfase"/>
</dbReference>
<evidence type="ECO:0000256" key="2">
    <source>
        <dbReference type="ARBA" id="ARBA00022603"/>
    </source>
</evidence>
<dbReference type="AlphaFoldDB" id="A0A6N3FJJ5"/>
<accession>A0A6N3FJJ5</accession>
<gene>
    <name evidence="4" type="ORF">IBLFYP30_00421</name>
</gene>
<dbReference type="EMBL" id="CACRUE010000044">
    <property type="protein sequence ID" value="VYU51743.1"/>
    <property type="molecule type" value="Genomic_DNA"/>
</dbReference>
<dbReference type="Pfam" id="PF06253">
    <property type="entry name" value="MTTB"/>
    <property type="match status" value="1"/>
</dbReference>
<proteinExistence type="inferred from homology"/>
<dbReference type="Gene3D" id="3.20.20.480">
    <property type="entry name" value="Trimethylamine methyltransferase-like"/>
    <property type="match status" value="1"/>
</dbReference>
<evidence type="ECO:0000313" key="4">
    <source>
        <dbReference type="EMBL" id="VYU51743.1"/>
    </source>
</evidence>
<keyword evidence="2 4" id="KW-0489">Methyltransferase</keyword>
<evidence type="ECO:0000256" key="1">
    <source>
        <dbReference type="ARBA" id="ARBA00007137"/>
    </source>
</evidence>
<organism evidence="4">
    <name type="scientific">Intestinibacter bartlettii</name>
    <dbReference type="NCBI Taxonomy" id="261299"/>
    <lineage>
        <taxon>Bacteria</taxon>
        <taxon>Bacillati</taxon>
        <taxon>Bacillota</taxon>
        <taxon>Clostridia</taxon>
        <taxon>Peptostreptococcales</taxon>
        <taxon>Peptostreptococcaceae</taxon>
        <taxon>Intestinibacter</taxon>
    </lineage>
</organism>
<keyword evidence="3 4" id="KW-0808">Transferase</keyword>
<dbReference type="GO" id="GO:0032259">
    <property type="term" value="P:methylation"/>
    <property type="evidence" value="ECO:0007669"/>
    <property type="project" value="UniProtKB-KW"/>
</dbReference>
<protein>
    <submittedName>
        <fullName evidence="4">Trimethylamine methyltransferase (MTTB)</fullName>
    </submittedName>
</protein>
<comment type="similarity">
    <text evidence="1">Belongs to the trimethylamine methyltransferase family.</text>
</comment>
<reference evidence="4" key="1">
    <citation type="submission" date="2019-11" db="EMBL/GenBank/DDBJ databases">
        <authorList>
            <person name="Feng L."/>
        </authorList>
    </citation>
    <scope>NUCLEOTIDE SEQUENCE</scope>
    <source>
        <strain evidence="4">IbartlettiiLFYP30</strain>
    </source>
</reference>